<dbReference type="InterPro" id="IPR000620">
    <property type="entry name" value="EamA_dom"/>
</dbReference>
<dbReference type="AlphaFoldDB" id="A0A132BU10"/>
<dbReference type="Pfam" id="PF00892">
    <property type="entry name" value="EamA"/>
    <property type="match status" value="2"/>
</dbReference>
<feature type="transmembrane region" description="Helical" evidence="6">
    <location>
        <begin position="135"/>
        <end position="152"/>
    </location>
</feature>
<accession>A0A132BU10</accession>
<evidence type="ECO:0000313" key="8">
    <source>
        <dbReference type="EMBL" id="KUP91868.1"/>
    </source>
</evidence>
<dbReference type="Proteomes" id="UP000068382">
    <property type="component" value="Unassembled WGS sequence"/>
</dbReference>
<name>A0A132BU10_9RHOB</name>
<dbReference type="InterPro" id="IPR037185">
    <property type="entry name" value="EmrE-like"/>
</dbReference>
<organism evidence="8 9">
    <name type="scientific">Tritonibacter horizontis</name>
    <dbReference type="NCBI Taxonomy" id="1768241"/>
    <lineage>
        <taxon>Bacteria</taxon>
        <taxon>Pseudomonadati</taxon>
        <taxon>Pseudomonadota</taxon>
        <taxon>Alphaproteobacteria</taxon>
        <taxon>Rhodobacterales</taxon>
        <taxon>Paracoccaceae</taxon>
        <taxon>Tritonibacter</taxon>
    </lineage>
</organism>
<evidence type="ECO:0000256" key="6">
    <source>
        <dbReference type="SAM" id="Phobius"/>
    </source>
</evidence>
<evidence type="ECO:0000259" key="7">
    <source>
        <dbReference type="Pfam" id="PF00892"/>
    </source>
</evidence>
<evidence type="ECO:0000256" key="3">
    <source>
        <dbReference type="ARBA" id="ARBA00022692"/>
    </source>
</evidence>
<dbReference type="InterPro" id="IPR050638">
    <property type="entry name" value="AA-Vitamin_Transporters"/>
</dbReference>
<sequence>MSVDSGQMSQRRGLSDDRKGHLAMLTFSALVAGSFSLGVMVANEIAPAALNAARFVLAGVLIGAAAAIGPGLKRADFAAPWRYLLIGSVFSLYFVLMFYGLKTAAPVSAAAVFTLTPVMSGVFGWLILRQVTTPRMALALAIGGVGALWVILRADVSALLAFEIGRGEMIYFVGCIAHAIYPPLVRRLNRGEPALVFTFGMLVAGALVLILFGWRDLRATDWAGLKPIVWIGLLYLSFCASAFTFVLLQYAAMRLPAAKVMAYTYLVPTWVIVWEIALGRAWPSGLILGGVALSIVALVLLLKDESRG</sequence>
<feature type="transmembrane region" description="Helical" evidence="6">
    <location>
        <begin position="158"/>
        <end position="181"/>
    </location>
</feature>
<comment type="similarity">
    <text evidence="2">Belongs to the EamA transporter family.</text>
</comment>
<dbReference type="PANTHER" id="PTHR32322:SF2">
    <property type="entry name" value="EAMA DOMAIN-CONTAINING PROTEIN"/>
    <property type="match status" value="1"/>
</dbReference>
<dbReference type="SUPFAM" id="SSF103481">
    <property type="entry name" value="Multidrug resistance efflux transporter EmrE"/>
    <property type="match status" value="2"/>
</dbReference>
<protein>
    <submittedName>
        <fullName evidence="8">EamA-like transporter family protein</fullName>
    </submittedName>
</protein>
<feature type="domain" description="EamA" evidence="7">
    <location>
        <begin position="19"/>
        <end position="151"/>
    </location>
</feature>
<keyword evidence="3 6" id="KW-0812">Transmembrane</keyword>
<comment type="caution">
    <text evidence="8">The sequence shown here is derived from an EMBL/GenBank/DDBJ whole genome shotgun (WGS) entry which is preliminary data.</text>
</comment>
<feature type="transmembrane region" description="Helical" evidence="6">
    <location>
        <begin position="21"/>
        <end position="42"/>
    </location>
</feature>
<evidence type="ECO:0000256" key="4">
    <source>
        <dbReference type="ARBA" id="ARBA00022989"/>
    </source>
</evidence>
<gene>
    <name evidence="8" type="ORF">TRIHO_32880</name>
</gene>
<feature type="transmembrane region" description="Helical" evidence="6">
    <location>
        <begin position="193"/>
        <end position="215"/>
    </location>
</feature>
<feature type="transmembrane region" description="Helical" evidence="6">
    <location>
        <begin position="81"/>
        <end position="101"/>
    </location>
</feature>
<evidence type="ECO:0000256" key="1">
    <source>
        <dbReference type="ARBA" id="ARBA00004141"/>
    </source>
</evidence>
<dbReference type="PATRIC" id="fig|1768241.3.peg.3435"/>
<dbReference type="PANTHER" id="PTHR32322">
    <property type="entry name" value="INNER MEMBRANE TRANSPORTER"/>
    <property type="match status" value="1"/>
</dbReference>
<dbReference type="EMBL" id="LPUY01000085">
    <property type="protein sequence ID" value="KUP91868.1"/>
    <property type="molecule type" value="Genomic_DNA"/>
</dbReference>
<reference evidence="8 9" key="1">
    <citation type="submission" date="2015-12" db="EMBL/GenBank/DDBJ databases">
        <title>Genome sequence of the marine Rhodobacteraceae strain O3.65, Candidatus Tritonibacter horizontis.</title>
        <authorList>
            <person name="Poehlein A."/>
            <person name="Giebel H.A."/>
            <person name="Voget S."/>
            <person name="Brinkhoff T."/>
        </authorList>
    </citation>
    <scope>NUCLEOTIDE SEQUENCE [LARGE SCALE GENOMIC DNA]</scope>
    <source>
        <strain evidence="8 9">O3.65</strain>
    </source>
</reference>
<evidence type="ECO:0000313" key="9">
    <source>
        <dbReference type="Proteomes" id="UP000068382"/>
    </source>
</evidence>
<feature type="transmembrane region" description="Helical" evidence="6">
    <location>
        <begin position="107"/>
        <end position="128"/>
    </location>
</feature>
<comment type="subcellular location">
    <subcellularLocation>
        <location evidence="1">Membrane</location>
        <topology evidence="1">Multi-pass membrane protein</topology>
    </subcellularLocation>
</comment>
<dbReference type="GO" id="GO:0016020">
    <property type="term" value="C:membrane"/>
    <property type="evidence" value="ECO:0007669"/>
    <property type="project" value="UniProtKB-SubCell"/>
</dbReference>
<feature type="transmembrane region" description="Helical" evidence="6">
    <location>
        <begin position="227"/>
        <end position="248"/>
    </location>
</feature>
<feature type="transmembrane region" description="Helical" evidence="6">
    <location>
        <begin position="284"/>
        <end position="302"/>
    </location>
</feature>
<evidence type="ECO:0000256" key="2">
    <source>
        <dbReference type="ARBA" id="ARBA00007362"/>
    </source>
</evidence>
<keyword evidence="9" id="KW-1185">Reference proteome</keyword>
<keyword evidence="5 6" id="KW-0472">Membrane</keyword>
<feature type="domain" description="EamA" evidence="7">
    <location>
        <begin position="167"/>
        <end position="302"/>
    </location>
</feature>
<feature type="transmembrane region" description="Helical" evidence="6">
    <location>
        <begin position="260"/>
        <end position="278"/>
    </location>
</feature>
<proteinExistence type="inferred from homology"/>
<dbReference type="RefSeq" id="WP_082705173.1">
    <property type="nucleotide sequence ID" value="NZ_LPUY01000085.1"/>
</dbReference>
<feature type="transmembrane region" description="Helical" evidence="6">
    <location>
        <begin position="48"/>
        <end position="69"/>
    </location>
</feature>
<keyword evidence="4 6" id="KW-1133">Transmembrane helix</keyword>
<evidence type="ECO:0000256" key="5">
    <source>
        <dbReference type="ARBA" id="ARBA00023136"/>
    </source>
</evidence>